<dbReference type="Pfam" id="PF04055">
    <property type="entry name" value="Radical_SAM"/>
    <property type="match status" value="1"/>
</dbReference>
<dbReference type="InterPro" id="IPR024032">
    <property type="entry name" value="rSAM_paired_HxsC"/>
</dbReference>
<dbReference type="GO" id="GO:0003824">
    <property type="term" value="F:catalytic activity"/>
    <property type="evidence" value="ECO:0007669"/>
    <property type="project" value="InterPro"/>
</dbReference>
<dbReference type="SUPFAM" id="SSF102114">
    <property type="entry name" value="Radical SAM enzymes"/>
    <property type="match status" value="1"/>
</dbReference>
<dbReference type="GO" id="GO:0046872">
    <property type="term" value="F:metal ion binding"/>
    <property type="evidence" value="ECO:0007669"/>
    <property type="project" value="UniProtKB-KW"/>
</dbReference>
<evidence type="ECO:0000256" key="2">
    <source>
        <dbReference type="ARBA" id="ARBA00022723"/>
    </source>
</evidence>
<sequence length="380" mass="41825">MKMLRGTARNLPRPVVARVEDIHTDARGISHLLRTREKDLPHILLRSGAPNPGVFAHPSLLLGTPIRFSPGDILRLSPSGECFRLYEESANDNALFITGACNSKCLMCPQPPTAHCSGYRAELSAMLDLLDPSPVSLGVTGGEPTVAFDDLVFLMKKIAETHPECHVQLLTNGRALVDYVKAKQLHAMGRNVTYCIPLYSDVANIHDKLVGVSGAFDQTLEGIGNLLRLGAAIEIRMVVTALNYKRLPQWAEFLYRNMPAIVHVAIMGMEPIGLARTNLDLLWVEPDTSIAELAAAVRTFRRQGTPVSLYNYQLCMLPESLRPFAVKSISGWKVRFAPECKKCIIQDDCGGFFFSALAFPDIAVRPVMKQSEAGHEPSVH</sequence>
<dbReference type="PANTHER" id="PTHR11228:SF34">
    <property type="entry name" value="TUNGSTEN-CONTAINING ALDEHYDE FERREDOXIN OXIDOREDUCTASE COFACTOR MODIFYING PROTEIN"/>
    <property type="match status" value="1"/>
</dbReference>
<dbReference type="EMBL" id="FLUQ01000006">
    <property type="protein sequence ID" value="SBW10545.1"/>
    <property type="molecule type" value="Genomic_DNA"/>
</dbReference>
<dbReference type="SFLD" id="SFLDG01103">
    <property type="entry name" value="Uncharacterised_Radical_SAM_Su"/>
    <property type="match status" value="1"/>
</dbReference>
<dbReference type="InterPro" id="IPR050377">
    <property type="entry name" value="Radical_SAM_PqqE_MftC-like"/>
</dbReference>
<organism evidence="6">
    <name type="scientific">uncultured delta proteobacterium</name>
    <dbReference type="NCBI Taxonomy" id="34034"/>
    <lineage>
        <taxon>Bacteria</taxon>
        <taxon>Deltaproteobacteria</taxon>
        <taxon>environmental samples</taxon>
    </lineage>
</organism>
<dbReference type="Gene3D" id="3.20.20.70">
    <property type="entry name" value="Aldolase class I"/>
    <property type="match status" value="1"/>
</dbReference>
<dbReference type="GO" id="GO:0051536">
    <property type="term" value="F:iron-sulfur cluster binding"/>
    <property type="evidence" value="ECO:0007669"/>
    <property type="project" value="UniProtKB-KW"/>
</dbReference>
<reference evidence="6" key="1">
    <citation type="submission" date="2016-04" db="EMBL/GenBank/DDBJ databases">
        <authorList>
            <person name="Evans L.H."/>
            <person name="Alamgir A."/>
            <person name="Owens N."/>
            <person name="Weber N.D."/>
            <person name="Virtaneva K."/>
            <person name="Barbian K."/>
            <person name="Babar A."/>
            <person name="Rosenke K."/>
        </authorList>
    </citation>
    <scope>NUCLEOTIDE SEQUENCE</scope>
    <source>
        <strain evidence="6">86</strain>
    </source>
</reference>
<evidence type="ECO:0000259" key="5">
    <source>
        <dbReference type="Pfam" id="PF04055"/>
    </source>
</evidence>
<keyword evidence="3" id="KW-0408">Iron</keyword>
<protein>
    <recommendedName>
        <fullName evidence="5">Radical SAM core domain-containing protein</fullName>
    </recommendedName>
</protein>
<keyword evidence="1" id="KW-0949">S-adenosyl-L-methionine</keyword>
<evidence type="ECO:0000256" key="1">
    <source>
        <dbReference type="ARBA" id="ARBA00022691"/>
    </source>
</evidence>
<dbReference type="InterPro" id="IPR058240">
    <property type="entry name" value="rSAM_sf"/>
</dbReference>
<dbReference type="PANTHER" id="PTHR11228">
    <property type="entry name" value="RADICAL SAM DOMAIN PROTEIN"/>
    <property type="match status" value="1"/>
</dbReference>
<gene>
    <name evidence="6" type="ORF">KL86DPRO_60201</name>
</gene>
<dbReference type="SFLD" id="SFLDG01067">
    <property type="entry name" value="SPASM/twitch_domain_containing"/>
    <property type="match status" value="1"/>
</dbReference>
<dbReference type="InterPro" id="IPR013785">
    <property type="entry name" value="Aldolase_TIM"/>
</dbReference>
<accession>A0A212KG69</accession>
<feature type="domain" description="Radical SAM core" evidence="5">
    <location>
        <begin position="97"/>
        <end position="250"/>
    </location>
</feature>
<dbReference type="InterPro" id="IPR007197">
    <property type="entry name" value="rSAM"/>
</dbReference>
<keyword evidence="4" id="KW-0411">Iron-sulfur</keyword>
<dbReference type="AlphaFoldDB" id="A0A212KG69"/>
<evidence type="ECO:0000256" key="3">
    <source>
        <dbReference type="ARBA" id="ARBA00023004"/>
    </source>
</evidence>
<keyword evidence="2" id="KW-0479">Metal-binding</keyword>
<evidence type="ECO:0000313" key="6">
    <source>
        <dbReference type="EMBL" id="SBW10545.1"/>
    </source>
</evidence>
<dbReference type="SFLD" id="SFLDS00029">
    <property type="entry name" value="Radical_SAM"/>
    <property type="match status" value="1"/>
</dbReference>
<proteinExistence type="predicted"/>
<dbReference type="CDD" id="cd01335">
    <property type="entry name" value="Radical_SAM"/>
    <property type="match status" value="1"/>
</dbReference>
<name>A0A212KG69_9DELT</name>
<dbReference type="NCBIfam" id="TIGR03977">
    <property type="entry name" value="rSAM_pair_HxsC"/>
    <property type="match status" value="1"/>
</dbReference>
<evidence type="ECO:0000256" key="4">
    <source>
        <dbReference type="ARBA" id="ARBA00023014"/>
    </source>
</evidence>